<reference evidence="2" key="1">
    <citation type="journal article" date="2020" name="mSystems">
        <title>Genome- and Community-Level Interaction Insights into Carbon Utilization and Element Cycling Functions of Hydrothermarchaeota in Hydrothermal Sediment.</title>
        <authorList>
            <person name="Zhou Z."/>
            <person name="Liu Y."/>
            <person name="Xu W."/>
            <person name="Pan J."/>
            <person name="Luo Z.H."/>
            <person name="Li M."/>
        </authorList>
    </citation>
    <scope>NUCLEOTIDE SEQUENCE [LARGE SCALE GENOMIC DNA]</scope>
    <source>
        <strain evidence="2">SpSt-594</strain>
    </source>
</reference>
<protein>
    <submittedName>
        <fullName evidence="2">T9SS type A sorting domain-containing protein</fullName>
    </submittedName>
</protein>
<dbReference type="Pfam" id="PF18962">
    <property type="entry name" value="Por_Secre_tail"/>
    <property type="match status" value="1"/>
</dbReference>
<dbReference type="EMBL" id="DSZH01000094">
    <property type="protein sequence ID" value="HGU47329.1"/>
    <property type="molecule type" value="Genomic_DNA"/>
</dbReference>
<proteinExistence type="predicted"/>
<dbReference type="InterPro" id="IPR015943">
    <property type="entry name" value="WD40/YVTN_repeat-like_dom_sf"/>
</dbReference>
<evidence type="ECO:0000313" key="2">
    <source>
        <dbReference type="EMBL" id="HGU47329.1"/>
    </source>
</evidence>
<evidence type="ECO:0000259" key="1">
    <source>
        <dbReference type="Pfam" id="PF18962"/>
    </source>
</evidence>
<dbReference type="PANTHER" id="PTHR47197:SF3">
    <property type="entry name" value="DIHYDRO-HEME D1 DEHYDROGENASE"/>
    <property type="match status" value="1"/>
</dbReference>
<gene>
    <name evidence="2" type="ORF">ENT60_02050</name>
</gene>
<organism evidence="2">
    <name type="scientific">candidate division WOR-3 bacterium</name>
    <dbReference type="NCBI Taxonomy" id="2052148"/>
    <lineage>
        <taxon>Bacteria</taxon>
        <taxon>Bacteria division WOR-3</taxon>
    </lineage>
</organism>
<dbReference type="InterPro" id="IPR011044">
    <property type="entry name" value="Quino_amine_DH_bsu"/>
</dbReference>
<dbReference type="Gene3D" id="2.130.10.10">
    <property type="entry name" value="YVTN repeat-like/Quinoprotein amine dehydrogenase"/>
    <property type="match status" value="2"/>
</dbReference>
<dbReference type="PANTHER" id="PTHR47197">
    <property type="entry name" value="PROTEIN NIRF"/>
    <property type="match status" value="1"/>
</dbReference>
<dbReference type="SUPFAM" id="SSF50969">
    <property type="entry name" value="YVTN repeat-like/Quinoprotein amine dehydrogenase"/>
    <property type="match status" value="1"/>
</dbReference>
<sequence>MKKILFLILPLVVNSQIIDTVIRFNNFNNEPADLFYIPEENKLYINLFRYPERKFLVMDCSTYQIKKIIPIPAIYDADVCGVYNWKRNKLYCAFSISPESVAIFDTKKDSIIKWISIYLDYPWGMCYNSKDDKIYGVDTSVTVIDCETDSIIKIIRYPPYWFSNFVLWDSIGNKIYCGSVYSDIVGVIECGNDSLIKIIPTYISGPCQGVYNYIQGKLYVTPTWGWRSAVICTRGDSLIRIYDNLPGAWFIRSIYNKNENKVYIPGGLRDLTVIDCETDSIIKEINISGVIANMYLAEWSNRLYVVTTMVDYNILSVIDCGNDSIISQLKFGRLAWDQYGMTGNPNTHQIYIADQHDSSLYVIRDTIILSLKENNFKGNKIKISSNFLENSKEIKIYDILGKLILRDKKDKVSLKRLKKGVYIIKIGKQKEKFIVIK</sequence>
<feature type="domain" description="Secretion system C-terminal sorting" evidence="1">
    <location>
        <begin position="379"/>
        <end position="434"/>
    </location>
</feature>
<dbReference type="AlphaFoldDB" id="A0A7C4VZA4"/>
<name>A0A7C4VZA4_UNCW3</name>
<dbReference type="NCBIfam" id="TIGR04183">
    <property type="entry name" value="Por_Secre_tail"/>
    <property type="match status" value="1"/>
</dbReference>
<comment type="caution">
    <text evidence="2">The sequence shown here is derived from an EMBL/GenBank/DDBJ whole genome shotgun (WGS) entry which is preliminary data.</text>
</comment>
<dbReference type="InterPro" id="IPR026444">
    <property type="entry name" value="Secre_tail"/>
</dbReference>
<accession>A0A7C4VZA4</accession>
<dbReference type="InterPro" id="IPR051200">
    <property type="entry name" value="Host-pathogen_enzymatic-act"/>
</dbReference>